<evidence type="ECO:0000256" key="8">
    <source>
        <dbReference type="PIRSR" id="PIRSR602401-1"/>
    </source>
</evidence>
<sequence>MVVISEAKLLKKILLKDETLGRPPFLMLLEMFGDKGLAYSPVNVWKEQRKFTTNFLKSAGIAKFSPARKELEDLITNYAEDFVDHINSQGNRVILDSSEALTHYVSSVTGTVLLGKSFSRDDEVRKNLIHNLDIAMREAQLGGPLNFLPFLRFLPKYRKSLTAFRDTINKIRKSLSVHINECEKTFSNDDSATNFIEAFLLQRSKGGPPEIYSVDKLVYILFDVFTGSTETTISSLKWIILYLAQHQDVQNKVRQEFVEVLQGKTLEMSDVPKLSYTQAVLSEVFRIRTLAPLGFPHYVSNDIHVDNIKICKGTTIMPLLWAIHMDPKVWDQPDEFRPQRFLDEEKKFVPSESVLPFQCGKRMCVGEEFAKMMTYIFVVALVKNFKIEPCESSPIDFSGMLVAALAILVTIFVLCVYYDHQKCLPGPWNLPIIGSLHKLDPVSPNLTLAKLAQKYGPIFRIKLGLVNIAVISEAKLLKKVLLKDETLGRPPLFILRVMFGGKGLAYSPLNVWKDQRKFTTNFLRSIGITKFSPTRKELEDLITNNAEDFVHVCITLIQGNMVTLDPSEAVIHYVSNIAGTLILGKLFSRDDEVRKNLIHNLDIIVREAGIGGALNFLPFLRLLPKYRKTLTTFSERMDKVRKILAVYVNECEKTFSNDDSATNLIEAFLLQRSKGGPSEIYNTDQLIYLLFDIFTGTTETTITSLKWIILYLTQYQDVQNKVRQEVLGVLHEKTLEMSDVPKLPYTQAVLTEISRIRTIIPLGFPHYASEDVHVDNFKIRKGTMIMPLLWGIHMDPKVWDQPEEFRPERFLDEEKNFAPSESILPFQCGKRMCVGDEFARMITIIFVAGLVKNFKLEPCESSPIDFSWICGLSLVPKPQKMFVAALIILVSICVLYIYYDDQKHLPGPWNLPLIGYLHKLDPVVPYLTLTKLAQKYGPIFRIKFGLVNIAVISEAKLLKKILLRDETLERPPLFMLRLISKGKGLVYSPLDLWKDQRKFTSNFLRSVGITKFLPTRKELEDLITNNAEDFVHHISSQGNIVTLDPSEAVMHYVSNIAGTLLLGKLFSSDDEVRKNLIHSLDMIVYEAGLAGSLNFLPFLRCLPKYRKTLTTFNDAMDKVRKLLAGYISECEKTFSDGDSATNLIEAFLLQRSKGGPSEIYNTDQLIHLLFDMFTAATETSISSLKWIILYLTQYQDVQNKVRQEVCDVLHGKTLEMSDVPRLPYTQAVLTEISRIRTIIPLGFPHYASEDVHVDNFKIRKGTMIMPLLWAIHMDPKVWDQPEEFRPERFLDEEKKFAPSESILPFQCGKRMCVGDEFARTMTYIFVAALVKNFKIEPCASSPIDFSGVCGLSLVPKPQKVVFVKI</sequence>
<comment type="subcellular location">
    <subcellularLocation>
        <location evidence="2">Membrane</location>
    </subcellularLocation>
</comment>
<dbReference type="GO" id="GO:0016020">
    <property type="term" value="C:membrane"/>
    <property type="evidence" value="ECO:0007669"/>
    <property type="project" value="UniProtKB-SubCell"/>
</dbReference>
<dbReference type="GO" id="GO:0005506">
    <property type="term" value="F:iron ion binding"/>
    <property type="evidence" value="ECO:0007669"/>
    <property type="project" value="InterPro"/>
</dbReference>
<proteinExistence type="inferred from homology"/>
<accession>A0AA38HX64</accession>
<feature type="binding site" description="axial binding residue" evidence="8">
    <location>
        <position position="833"/>
    </location>
    <ligand>
        <name>heme</name>
        <dbReference type="ChEBI" id="CHEBI:30413"/>
    </ligand>
    <ligandPart>
        <name>Fe</name>
        <dbReference type="ChEBI" id="CHEBI:18248"/>
    </ligandPart>
</feature>
<dbReference type="PANTHER" id="PTHR24300">
    <property type="entry name" value="CYTOCHROME P450 508A4-RELATED"/>
    <property type="match status" value="1"/>
</dbReference>
<dbReference type="InterPro" id="IPR002401">
    <property type="entry name" value="Cyt_P450_E_grp-I"/>
</dbReference>
<evidence type="ECO:0000256" key="5">
    <source>
        <dbReference type="ARBA" id="ARBA00023004"/>
    </source>
</evidence>
<feature type="transmembrane region" description="Helical" evidence="9">
    <location>
        <begin position="881"/>
        <end position="899"/>
    </location>
</feature>
<evidence type="ECO:0000256" key="2">
    <source>
        <dbReference type="ARBA" id="ARBA00004370"/>
    </source>
</evidence>
<reference evidence="10" key="1">
    <citation type="journal article" date="2023" name="G3 (Bethesda)">
        <title>Whole genome assemblies of Zophobas morio and Tenebrio molitor.</title>
        <authorList>
            <person name="Kaur S."/>
            <person name="Stinson S.A."/>
            <person name="diCenzo G.C."/>
        </authorList>
    </citation>
    <scope>NUCLEOTIDE SEQUENCE</scope>
    <source>
        <strain evidence="10">QUZm001</strain>
    </source>
</reference>
<dbReference type="PANTHER" id="PTHR24300:SF403">
    <property type="entry name" value="CYTOCHROME P450 306A1"/>
    <property type="match status" value="1"/>
</dbReference>
<comment type="similarity">
    <text evidence="3">Belongs to the cytochrome P450 family.</text>
</comment>
<gene>
    <name evidence="10" type="ORF">Zmor_022903</name>
</gene>
<keyword evidence="6" id="KW-0503">Monooxygenase</keyword>
<keyword evidence="6" id="KW-0560">Oxidoreductase</keyword>
<dbReference type="GO" id="GO:0006082">
    <property type="term" value="P:organic acid metabolic process"/>
    <property type="evidence" value="ECO:0007669"/>
    <property type="project" value="TreeGrafter"/>
</dbReference>
<comment type="caution">
    <text evidence="10">The sequence shown here is derived from an EMBL/GenBank/DDBJ whole genome shotgun (WGS) entry which is preliminary data.</text>
</comment>
<feature type="transmembrane region" description="Helical" evidence="9">
    <location>
        <begin position="397"/>
        <end position="418"/>
    </location>
</feature>
<dbReference type="PRINTS" id="PR00385">
    <property type="entry name" value="P450"/>
</dbReference>
<dbReference type="GO" id="GO:0006805">
    <property type="term" value="P:xenobiotic metabolic process"/>
    <property type="evidence" value="ECO:0007669"/>
    <property type="project" value="TreeGrafter"/>
</dbReference>
<dbReference type="Proteomes" id="UP001168821">
    <property type="component" value="Unassembled WGS sequence"/>
</dbReference>
<name>A0AA38HX64_9CUCU</name>
<evidence type="ECO:0000256" key="4">
    <source>
        <dbReference type="ARBA" id="ARBA00022723"/>
    </source>
</evidence>
<keyword evidence="5 8" id="KW-0408">Iron</keyword>
<keyword evidence="7 9" id="KW-0472">Membrane</keyword>
<organism evidence="10 11">
    <name type="scientific">Zophobas morio</name>
    <dbReference type="NCBI Taxonomy" id="2755281"/>
    <lineage>
        <taxon>Eukaryota</taxon>
        <taxon>Metazoa</taxon>
        <taxon>Ecdysozoa</taxon>
        <taxon>Arthropoda</taxon>
        <taxon>Hexapoda</taxon>
        <taxon>Insecta</taxon>
        <taxon>Pterygota</taxon>
        <taxon>Neoptera</taxon>
        <taxon>Endopterygota</taxon>
        <taxon>Coleoptera</taxon>
        <taxon>Polyphaga</taxon>
        <taxon>Cucujiformia</taxon>
        <taxon>Tenebrionidae</taxon>
        <taxon>Zophobas</taxon>
    </lineage>
</organism>
<dbReference type="SUPFAM" id="SSF48264">
    <property type="entry name" value="Cytochrome P450"/>
    <property type="match status" value="3"/>
</dbReference>
<keyword evidence="11" id="KW-1185">Reference proteome</keyword>
<keyword evidence="9" id="KW-0812">Transmembrane</keyword>
<evidence type="ECO:0000256" key="3">
    <source>
        <dbReference type="ARBA" id="ARBA00010617"/>
    </source>
</evidence>
<dbReference type="GO" id="GO:0020037">
    <property type="term" value="F:heme binding"/>
    <property type="evidence" value="ECO:0007669"/>
    <property type="project" value="InterPro"/>
</dbReference>
<keyword evidence="4 8" id="KW-0479">Metal-binding</keyword>
<evidence type="ECO:0000256" key="6">
    <source>
        <dbReference type="ARBA" id="ARBA00023033"/>
    </source>
</evidence>
<dbReference type="FunFam" id="1.10.630.10:FF:000002">
    <property type="entry name" value="Cytochrome P450 1A1"/>
    <property type="match status" value="2"/>
</dbReference>
<keyword evidence="8" id="KW-0349">Heme</keyword>
<evidence type="ECO:0000256" key="7">
    <source>
        <dbReference type="ARBA" id="ARBA00023136"/>
    </source>
</evidence>
<comment type="cofactor">
    <cofactor evidence="1 8">
        <name>heme</name>
        <dbReference type="ChEBI" id="CHEBI:30413"/>
    </cofactor>
</comment>
<dbReference type="PRINTS" id="PR00463">
    <property type="entry name" value="EP450I"/>
</dbReference>
<dbReference type="Gene3D" id="1.10.630.10">
    <property type="entry name" value="Cytochrome P450"/>
    <property type="match status" value="3"/>
</dbReference>
<dbReference type="InterPro" id="IPR036396">
    <property type="entry name" value="Cyt_P450_sf"/>
</dbReference>
<evidence type="ECO:0000313" key="11">
    <source>
        <dbReference type="Proteomes" id="UP001168821"/>
    </source>
</evidence>
<protein>
    <submittedName>
        <fullName evidence="10">Uncharacterized protein</fullName>
    </submittedName>
</protein>
<dbReference type="InterPro" id="IPR050182">
    <property type="entry name" value="Cytochrome_P450_fam2"/>
</dbReference>
<evidence type="ECO:0000256" key="1">
    <source>
        <dbReference type="ARBA" id="ARBA00001971"/>
    </source>
</evidence>
<keyword evidence="9" id="KW-1133">Transmembrane helix</keyword>
<dbReference type="GO" id="GO:0008395">
    <property type="term" value="F:steroid hydroxylase activity"/>
    <property type="evidence" value="ECO:0007669"/>
    <property type="project" value="TreeGrafter"/>
</dbReference>
<dbReference type="InterPro" id="IPR001128">
    <property type="entry name" value="Cyt_P450"/>
</dbReference>
<dbReference type="EMBL" id="JALNTZ010000007">
    <property type="protein sequence ID" value="KAJ3645226.1"/>
    <property type="molecule type" value="Genomic_DNA"/>
</dbReference>
<evidence type="ECO:0000256" key="9">
    <source>
        <dbReference type="SAM" id="Phobius"/>
    </source>
</evidence>
<dbReference type="GO" id="GO:0016712">
    <property type="term" value="F:oxidoreductase activity, acting on paired donors, with incorporation or reduction of molecular oxygen, reduced flavin or flavoprotein as one donor, and incorporation of one atom of oxygen"/>
    <property type="evidence" value="ECO:0007669"/>
    <property type="project" value="TreeGrafter"/>
</dbReference>
<dbReference type="GO" id="GO:0005737">
    <property type="term" value="C:cytoplasm"/>
    <property type="evidence" value="ECO:0007669"/>
    <property type="project" value="TreeGrafter"/>
</dbReference>
<evidence type="ECO:0000313" key="10">
    <source>
        <dbReference type="EMBL" id="KAJ3645226.1"/>
    </source>
</evidence>
<dbReference type="Pfam" id="PF00067">
    <property type="entry name" value="p450"/>
    <property type="match status" value="3"/>
</dbReference>